<name>A0A078GDG5_BRANA</name>
<dbReference type="Gene3D" id="3.30.497.10">
    <property type="entry name" value="Antithrombin, subunit I, domain 2"/>
    <property type="match status" value="1"/>
</dbReference>
<dbReference type="STRING" id="3708.A0A078GDG5"/>
<dbReference type="EMBL" id="HG994355">
    <property type="protein sequence ID" value="CAF2152717.1"/>
    <property type="molecule type" value="Genomic_DNA"/>
</dbReference>
<dbReference type="InterPro" id="IPR036186">
    <property type="entry name" value="Serpin_sf"/>
</dbReference>
<reference evidence="2" key="3">
    <citation type="submission" date="2021-01" db="EMBL/GenBank/DDBJ databases">
        <authorList>
            <consortium name="Genoscope - CEA"/>
            <person name="William W."/>
        </authorList>
    </citation>
    <scope>NUCLEOTIDE SEQUENCE</scope>
</reference>
<reference evidence="3 4" key="1">
    <citation type="journal article" date="2014" name="Science">
        <title>Plant genetics. Early allopolyploid evolution in the post-Neolithic Brassica napus oilseed genome.</title>
        <authorList>
            <person name="Chalhoub B."/>
            <person name="Denoeud F."/>
            <person name="Liu S."/>
            <person name="Parkin I.A."/>
            <person name="Tang H."/>
            <person name="Wang X."/>
            <person name="Chiquet J."/>
            <person name="Belcram H."/>
            <person name="Tong C."/>
            <person name="Samans B."/>
            <person name="Correa M."/>
            <person name="Da Silva C."/>
            <person name="Just J."/>
            <person name="Falentin C."/>
            <person name="Koh C.S."/>
            <person name="Le Clainche I."/>
            <person name="Bernard M."/>
            <person name="Bento P."/>
            <person name="Noel B."/>
            <person name="Labadie K."/>
            <person name="Alberti A."/>
            <person name="Charles M."/>
            <person name="Arnaud D."/>
            <person name="Guo H."/>
            <person name="Daviaud C."/>
            <person name="Alamery S."/>
            <person name="Jabbari K."/>
            <person name="Zhao M."/>
            <person name="Edger P.P."/>
            <person name="Chelaifa H."/>
            <person name="Tack D."/>
            <person name="Lassalle G."/>
            <person name="Mestiri I."/>
            <person name="Schnel N."/>
            <person name="Le Paslier M.C."/>
            <person name="Fan G."/>
            <person name="Renault V."/>
            <person name="Bayer P.E."/>
            <person name="Golicz A.A."/>
            <person name="Manoli S."/>
            <person name="Lee T.H."/>
            <person name="Thi V.H."/>
            <person name="Chalabi S."/>
            <person name="Hu Q."/>
            <person name="Fan C."/>
            <person name="Tollenaere R."/>
            <person name="Lu Y."/>
            <person name="Battail C."/>
            <person name="Shen J."/>
            <person name="Sidebottom C.H."/>
            <person name="Wang X."/>
            <person name="Canaguier A."/>
            <person name="Chauveau A."/>
            <person name="Berard A."/>
            <person name="Deniot G."/>
            <person name="Guan M."/>
            <person name="Liu Z."/>
            <person name="Sun F."/>
            <person name="Lim Y.P."/>
            <person name="Lyons E."/>
            <person name="Town C.D."/>
            <person name="Bancroft I."/>
            <person name="Wang X."/>
            <person name="Meng J."/>
            <person name="Ma J."/>
            <person name="Pires J.C."/>
            <person name="King G.J."/>
            <person name="Brunel D."/>
            <person name="Delourme R."/>
            <person name="Renard M."/>
            <person name="Aury J.M."/>
            <person name="Adams K.L."/>
            <person name="Batley J."/>
            <person name="Snowdon R.J."/>
            <person name="Tost J."/>
            <person name="Edwards D."/>
            <person name="Zhou Y."/>
            <person name="Hua W."/>
            <person name="Sharpe A.G."/>
            <person name="Paterson A.H."/>
            <person name="Guan C."/>
            <person name="Wincker P."/>
        </authorList>
    </citation>
    <scope>NUCLEOTIDE SEQUENCE [LARGE SCALE GENOMIC DNA]</scope>
    <source>
        <strain evidence="4">cv. Darmor-bzh</strain>
    </source>
</reference>
<dbReference type="Proteomes" id="UP001295469">
    <property type="component" value="Chromosome A01"/>
</dbReference>
<dbReference type="AlphaFoldDB" id="A0A078GDG5"/>
<accession>A0A078GDG5</accession>
<dbReference type="SUPFAM" id="SSF56574">
    <property type="entry name" value="Serpins"/>
    <property type="match status" value="1"/>
</dbReference>
<evidence type="ECO:0000256" key="1">
    <source>
        <dbReference type="ARBA" id="ARBA00009500"/>
    </source>
</evidence>
<gene>
    <name evidence="3" type="primary">BnaA01g22390D</name>
    <name evidence="2" type="ORF">DARMORV10_A01P29310.1</name>
    <name evidence="3" type="ORF">GSBRNA2T00026850001</name>
</gene>
<keyword evidence="4" id="KW-1185">Reference proteome</keyword>
<evidence type="ECO:0000313" key="4">
    <source>
        <dbReference type="Proteomes" id="UP000028999"/>
    </source>
</evidence>
<evidence type="ECO:0000313" key="2">
    <source>
        <dbReference type="EMBL" id="CAF2152717.1"/>
    </source>
</evidence>
<evidence type="ECO:0000313" key="3">
    <source>
        <dbReference type="EMBL" id="CDY24535.1"/>
    </source>
</evidence>
<dbReference type="EMBL" id="LK032160">
    <property type="protein sequence ID" value="CDY24535.1"/>
    <property type="molecule type" value="Genomic_DNA"/>
</dbReference>
<dbReference type="Proteomes" id="UP000028999">
    <property type="component" value="Unassembled WGS sequence"/>
</dbReference>
<dbReference type="PaxDb" id="3708-A0A078GDG5"/>
<sequence>MNPSSFRSKSTIDVDEAIKNQNDIAMVVSKDLFSSKAKHSNSVFSPASINNALNLAASGPSEILIDGSSFSSEILSFLRASSTDDRFCRRLWGFM</sequence>
<comment type="similarity">
    <text evidence="1">Belongs to the serpin family.</text>
</comment>
<organism evidence="3 4">
    <name type="scientific">Brassica napus</name>
    <name type="common">Rape</name>
    <dbReference type="NCBI Taxonomy" id="3708"/>
    <lineage>
        <taxon>Eukaryota</taxon>
        <taxon>Viridiplantae</taxon>
        <taxon>Streptophyta</taxon>
        <taxon>Embryophyta</taxon>
        <taxon>Tracheophyta</taxon>
        <taxon>Spermatophyta</taxon>
        <taxon>Magnoliopsida</taxon>
        <taxon>eudicotyledons</taxon>
        <taxon>Gunneridae</taxon>
        <taxon>Pentapetalae</taxon>
        <taxon>rosids</taxon>
        <taxon>malvids</taxon>
        <taxon>Brassicales</taxon>
        <taxon>Brassicaceae</taxon>
        <taxon>Brassiceae</taxon>
        <taxon>Brassica</taxon>
    </lineage>
</organism>
<reference evidence="3" key="2">
    <citation type="submission" date="2014-06" db="EMBL/GenBank/DDBJ databases">
        <authorList>
            <person name="Genoscope - CEA"/>
        </authorList>
    </citation>
    <scope>NUCLEOTIDE SEQUENCE</scope>
</reference>
<proteinExistence type="inferred from homology"/>
<dbReference type="SMR" id="A0A078GDG5"/>
<dbReference type="Gramene" id="CDY24535">
    <property type="protein sequence ID" value="CDY24535"/>
    <property type="gene ID" value="GSBRNA2T00026850001"/>
</dbReference>
<protein>
    <submittedName>
        <fullName evidence="2">(rape) hypothetical protein</fullName>
    </submittedName>
    <submittedName>
        <fullName evidence="3">BnaA01g22390D protein</fullName>
    </submittedName>
</protein>
<dbReference type="InterPro" id="IPR042178">
    <property type="entry name" value="Serpin_sf_1"/>
</dbReference>